<dbReference type="Gene3D" id="3.40.50.970">
    <property type="match status" value="1"/>
</dbReference>
<keyword evidence="8" id="KW-1185">Reference proteome</keyword>
<organism evidence="7 8">
    <name type="scientific">Gluconacetobacter tumulisoli</name>
    <dbReference type="NCBI Taxonomy" id="1286189"/>
    <lineage>
        <taxon>Bacteria</taxon>
        <taxon>Pseudomonadati</taxon>
        <taxon>Pseudomonadota</taxon>
        <taxon>Alphaproteobacteria</taxon>
        <taxon>Acetobacterales</taxon>
        <taxon>Acetobacteraceae</taxon>
        <taxon>Gluconacetobacter</taxon>
    </lineage>
</organism>
<dbReference type="Proteomes" id="UP000578030">
    <property type="component" value="Unassembled WGS sequence"/>
</dbReference>
<dbReference type="CDD" id="cd02000">
    <property type="entry name" value="TPP_E1_PDC_ADC_BCADC"/>
    <property type="match status" value="1"/>
</dbReference>
<evidence type="ECO:0000259" key="6">
    <source>
        <dbReference type="Pfam" id="PF00676"/>
    </source>
</evidence>
<reference evidence="7 8" key="1">
    <citation type="submission" date="2020-04" db="EMBL/GenBank/DDBJ databases">
        <title>Description of novel Gluconacetobacter.</title>
        <authorList>
            <person name="Sombolestani A."/>
        </authorList>
    </citation>
    <scope>NUCLEOTIDE SEQUENCE [LARGE SCALE GENOMIC DNA]</scope>
    <source>
        <strain evidence="7 8">LMG 27802</strain>
    </source>
</reference>
<proteinExistence type="predicted"/>
<gene>
    <name evidence="7" type="ORF">HLH28_17270</name>
</gene>
<sequence length="321" mass="33983">MQIARETLLRSYRSMRTIRDFEERLHVEFATGEIPGFVHLYCGEEASGVGVCANLTDLDTIASTHRGHGHCIAKGVEVAGMMAEIYGRQTGVCRGKGGSMHIADLSRGMLGANGIVGGGPPLICGAALSHKTLKNGAVAVAFYGDGASNEGTTLESLNLASVWRLPAVFVLEDNGYGEATGSSYACAGSQKARAEGFGMPYMECDGTDFFAVHQAAGEAIAHARAGNGPVMLHVHLARWYGHFEGDAMTYRAAGEVAAARADHDCLTIFRTRVTEAGLLEGTELDDIDSAVRDEIESAVIAAKQAPLPEAADLLADVYVRY</sequence>
<evidence type="ECO:0000256" key="5">
    <source>
        <dbReference type="ARBA" id="ARBA00051231"/>
    </source>
</evidence>
<protein>
    <submittedName>
        <fullName evidence="7">Thiamine pyrophosphate-dependent dehydrogenase E1 component subunit alpha</fullName>
    </submittedName>
</protein>
<keyword evidence="3" id="KW-0786">Thiamine pyrophosphate</keyword>
<dbReference type="EMBL" id="JABEQM010000023">
    <property type="protein sequence ID" value="MBB2203299.1"/>
    <property type="molecule type" value="Genomic_DNA"/>
</dbReference>
<evidence type="ECO:0000256" key="2">
    <source>
        <dbReference type="ARBA" id="ARBA00023002"/>
    </source>
</evidence>
<dbReference type="AlphaFoldDB" id="A0A7W4KAD4"/>
<comment type="catalytic activity">
    <reaction evidence="5">
        <text>N(6)-[(R)-lipoyl]-L-lysyl-[protein] + pyruvate + H(+) = N(6)-[(R)-S(8)-acetyldihydrolipoyl]-L-lysyl-[protein] + CO2</text>
        <dbReference type="Rhea" id="RHEA:19189"/>
        <dbReference type="Rhea" id="RHEA-COMP:10474"/>
        <dbReference type="Rhea" id="RHEA-COMP:10478"/>
        <dbReference type="ChEBI" id="CHEBI:15361"/>
        <dbReference type="ChEBI" id="CHEBI:15378"/>
        <dbReference type="ChEBI" id="CHEBI:16526"/>
        <dbReference type="ChEBI" id="CHEBI:83099"/>
        <dbReference type="ChEBI" id="CHEBI:83111"/>
        <dbReference type="EC" id="1.2.4.1"/>
    </reaction>
</comment>
<dbReference type="InterPro" id="IPR050642">
    <property type="entry name" value="PDH_E1_Alpha_Subunit"/>
</dbReference>
<dbReference type="PANTHER" id="PTHR11516">
    <property type="entry name" value="PYRUVATE DEHYDROGENASE E1 COMPONENT, ALPHA SUBUNIT BACTERIAL AND ORGANELLAR"/>
    <property type="match status" value="1"/>
</dbReference>
<dbReference type="PANTHER" id="PTHR11516:SF60">
    <property type="entry name" value="PYRUVATE DEHYDROGENASE E1 COMPONENT SUBUNIT ALPHA"/>
    <property type="match status" value="1"/>
</dbReference>
<dbReference type="GO" id="GO:0006086">
    <property type="term" value="P:pyruvate decarboxylation to acetyl-CoA"/>
    <property type="evidence" value="ECO:0007669"/>
    <property type="project" value="TreeGrafter"/>
</dbReference>
<evidence type="ECO:0000256" key="1">
    <source>
        <dbReference type="ARBA" id="ARBA00001964"/>
    </source>
</evidence>
<evidence type="ECO:0000313" key="8">
    <source>
        <dbReference type="Proteomes" id="UP000578030"/>
    </source>
</evidence>
<comment type="function">
    <text evidence="4">The pyruvate dehydrogenase complex catalyzes the overall conversion of pyruvate to acetyl-CoA and CO(2). It contains multiple copies of three enzymatic components: pyruvate dehydrogenase (E1), dihydrolipoamide acetyltransferase (E2) and lipoamide dehydrogenase (E3).</text>
</comment>
<dbReference type="Pfam" id="PF00676">
    <property type="entry name" value="E1_dh"/>
    <property type="match status" value="1"/>
</dbReference>
<evidence type="ECO:0000313" key="7">
    <source>
        <dbReference type="EMBL" id="MBB2203299.1"/>
    </source>
</evidence>
<accession>A0A7W4KAD4</accession>
<comment type="caution">
    <text evidence="7">The sequence shown here is derived from an EMBL/GenBank/DDBJ whole genome shotgun (WGS) entry which is preliminary data.</text>
</comment>
<dbReference type="InterPro" id="IPR001017">
    <property type="entry name" value="DH_E1"/>
</dbReference>
<evidence type="ECO:0000256" key="4">
    <source>
        <dbReference type="ARBA" id="ARBA00025211"/>
    </source>
</evidence>
<evidence type="ECO:0000256" key="3">
    <source>
        <dbReference type="ARBA" id="ARBA00023052"/>
    </source>
</evidence>
<name>A0A7W4KAD4_9PROT</name>
<feature type="domain" description="Dehydrogenase E1 component" evidence="6">
    <location>
        <begin position="14"/>
        <end position="310"/>
    </location>
</feature>
<comment type="cofactor">
    <cofactor evidence="1">
        <name>thiamine diphosphate</name>
        <dbReference type="ChEBI" id="CHEBI:58937"/>
    </cofactor>
</comment>
<dbReference type="InterPro" id="IPR029061">
    <property type="entry name" value="THDP-binding"/>
</dbReference>
<dbReference type="GO" id="GO:0004739">
    <property type="term" value="F:pyruvate dehydrogenase (acetyl-transferring) activity"/>
    <property type="evidence" value="ECO:0007669"/>
    <property type="project" value="UniProtKB-EC"/>
</dbReference>
<dbReference type="RefSeq" id="WP_182961519.1">
    <property type="nucleotide sequence ID" value="NZ_JABEQM010000023.1"/>
</dbReference>
<dbReference type="SUPFAM" id="SSF52518">
    <property type="entry name" value="Thiamin diphosphate-binding fold (THDP-binding)"/>
    <property type="match status" value="1"/>
</dbReference>
<keyword evidence="2" id="KW-0560">Oxidoreductase</keyword>